<protein>
    <submittedName>
        <fullName evidence="1">Uncharacterized protein</fullName>
    </submittedName>
</protein>
<reference evidence="1" key="1">
    <citation type="submission" date="2020-03" db="EMBL/GenBank/DDBJ databases">
        <title>The deep terrestrial virosphere.</title>
        <authorList>
            <person name="Holmfeldt K."/>
            <person name="Nilsson E."/>
            <person name="Simone D."/>
            <person name="Lopez-Fernandez M."/>
            <person name="Wu X."/>
            <person name="de Brujin I."/>
            <person name="Lundin D."/>
            <person name="Andersson A."/>
            <person name="Bertilsson S."/>
            <person name="Dopson M."/>
        </authorList>
    </citation>
    <scope>NUCLEOTIDE SEQUENCE</scope>
    <source>
        <strain evidence="1">MM415B03496</strain>
    </source>
</reference>
<gene>
    <name evidence="1" type="ORF">MM415B03496_0010</name>
</gene>
<dbReference type="EMBL" id="MT142956">
    <property type="protein sequence ID" value="QJA91041.1"/>
    <property type="molecule type" value="Genomic_DNA"/>
</dbReference>
<evidence type="ECO:0000313" key="1">
    <source>
        <dbReference type="EMBL" id="QJA91041.1"/>
    </source>
</evidence>
<sequence length="89" mass="9888">MKPMLPQDAFLSLKEDYFPSQIVGVEVECGYDPETGQGGCACALMTPIGTFRGRDLHDCFTLLDRTLHQRAAADRQAGTDHMADVREDR</sequence>
<organism evidence="1">
    <name type="scientific">viral metagenome</name>
    <dbReference type="NCBI Taxonomy" id="1070528"/>
    <lineage>
        <taxon>unclassified sequences</taxon>
        <taxon>metagenomes</taxon>
        <taxon>organismal metagenomes</taxon>
    </lineage>
</organism>
<proteinExistence type="predicted"/>
<dbReference type="AlphaFoldDB" id="A0A6M3LCS6"/>
<accession>A0A6M3LCS6</accession>
<name>A0A6M3LCS6_9ZZZZ</name>